<reference evidence="1 2" key="1">
    <citation type="journal article" date="2007" name="DNA Res.">
        <title>Complete genomic structure of the bloom-forming toxic cyanobacterium Microcystis aeruginosa NIES-843.</title>
        <authorList>
            <person name="Kaneko T."/>
            <person name="Nakajima N."/>
            <person name="Okamoto S."/>
            <person name="Suzuki I."/>
            <person name="Tanabe Y."/>
            <person name="Tamaoki M."/>
            <person name="Nakamura Y."/>
            <person name="Kasai F."/>
            <person name="Watanabe A."/>
            <person name="Kawashima K."/>
            <person name="Kishida Y."/>
            <person name="Ono A."/>
            <person name="Shimizu Y."/>
            <person name="Takahashi C."/>
            <person name="Minami C."/>
            <person name="Fujishiro T."/>
            <person name="Kohara M."/>
            <person name="Katoh M."/>
            <person name="Nakazaki N."/>
            <person name="Nakayama S."/>
            <person name="Yamada M."/>
            <person name="Tabata S."/>
            <person name="Watanabe M.M."/>
        </authorList>
    </citation>
    <scope>NUCLEOTIDE SEQUENCE [LARGE SCALE GENOMIC DNA]</scope>
    <source>
        <strain evidence="2">NIES-843 / IAM M-247</strain>
    </source>
</reference>
<dbReference type="HOGENOM" id="CLU_1946347_0_0_3"/>
<dbReference type="STRING" id="449447.MAE_33640"/>
<dbReference type="Proteomes" id="UP000001510">
    <property type="component" value="Chromosome"/>
</dbReference>
<evidence type="ECO:0000313" key="1">
    <source>
        <dbReference type="EMBL" id="BAG03186.1"/>
    </source>
</evidence>
<proteinExistence type="predicted"/>
<dbReference type="KEGG" id="mar:MAE_33640"/>
<dbReference type="AlphaFoldDB" id="B0JMA1"/>
<accession>B0JMA1</accession>
<gene>
    <name evidence="1" type="ordered locus">MAE_33640</name>
</gene>
<keyword evidence="2" id="KW-1185">Reference proteome</keyword>
<dbReference type="EnsemblBacteria" id="BAG03186">
    <property type="protein sequence ID" value="BAG03186"/>
    <property type="gene ID" value="MAE_33640"/>
</dbReference>
<evidence type="ECO:0000313" key="2">
    <source>
        <dbReference type="Proteomes" id="UP000001510"/>
    </source>
</evidence>
<sequence>MYWQSTSSSWVVASIFQFSTQAPVRVAWRKSALTALTSVRFAPARLAYCKLASLISARRKLAACRFAPSRYAPRKLAWAKSFPLPVRESIRNSLTRGLANKVLPGRANSNLIACLKIVLLDLLHNFFMV</sequence>
<organism evidence="1 2">
    <name type="scientific">Microcystis aeruginosa (strain NIES-843 / IAM M-2473)</name>
    <dbReference type="NCBI Taxonomy" id="449447"/>
    <lineage>
        <taxon>Bacteria</taxon>
        <taxon>Bacillati</taxon>
        <taxon>Cyanobacteriota</taxon>
        <taxon>Cyanophyceae</taxon>
        <taxon>Oscillatoriophycideae</taxon>
        <taxon>Chroococcales</taxon>
        <taxon>Microcystaceae</taxon>
        <taxon>Microcystis</taxon>
    </lineage>
</organism>
<protein>
    <submittedName>
        <fullName evidence="1">Uncharacterized protein</fullName>
    </submittedName>
</protein>
<dbReference type="EMBL" id="AP009552">
    <property type="protein sequence ID" value="BAG03186.1"/>
    <property type="molecule type" value="Genomic_DNA"/>
</dbReference>
<dbReference type="PaxDb" id="449447-MAE_33640"/>
<name>B0JMA1_MICAN</name>